<dbReference type="RefSeq" id="WP_036796377.1">
    <property type="nucleotide sequence ID" value="NZ_LN794352.1"/>
</dbReference>
<accession>A0A2T3KJW0</accession>
<evidence type="ECO:0000313" key="9">
    <source>
        <dbReference type="Proteomes" id="UP000241426"/>
    </source>
</evidence>
<dbReference type="EMBL" id="PYNF01000005">
    <property type="protein sequence ID" value="PSU99792.1"/>
    <property type="molecule type" value="Genomic_DNA"/>
</dbReference>
<evidence type="ECO:0000256" key="1">
    <source>
        <dbReference type="ARBA" id="ARBA00007164"/>
    </source>
</evidence>
<dbReference type="GO" id="GO:0006508">
    <property type="term" value="P:proteolysis"/>
    <property type="evidence" value="ECO:0007669"/>
    <property type="project" value="InterPro"/>
</dbReference>
<dbReference type="Gene3D" id="3.40.710.10">
    <property type="entry name" value="DD-peptidase/beta-lactamase superfamily"/>
    <property type="match status" value="1"/>
</dbReference>
<evidence type="ECO:0000256" key="2">
    <source>
        <dbReference type="ARBA" id="ARBA00022729"/>
    </source>
</evidence>
<dbReference type="GO" id="GO:0071555">
    <property type="term" value="P:cell wall organization"/>
    <property type="evidence" value="ECO:0007669"/>
    <property type="project" value="UniProtKB-KW"/>
</dbReference>
<comment type="caution">
    <text evidence="8">The sequence shown here is derived from an EMBL/GenBank/DDBJ whole genome shotgun (WGS) entry which is preliminary data.</text>
</comment>
<dbReference type="GO" id="GO:0008360">
    <property type="term" value="P:regulation of cell shape"/>
    <property type="evidence" value="ECO:0007669"/>
    <property type="project" value="UniProtKB-KW"/>
</dbReference>
<keyword evidence="5" id="KW-0573">Peptidoglycan synthesis</keyword>
<keyword evidence="4" id="KW-0133">Cell shape</keyword>
<comment type="similarity">
    <text evidence="1 7">Belongs to the peptidase S11 family.</text>
</comment>
<dbReference type="MEROPS" id="S11.002"/>
<dbReference type="InterPro" id="IPR012338">
    <property type="entry name" value="Beta-lactam/transpept-like"/>
</dbReference>
<dbReference type="SUPFAM" id="SSF56601">
    <property type="entry name" value="beta-lactamase/transpeptidase-like"/>
    <property type="match status" value="1"/>
</dbReference>
<accession>A0A0B7JD63</accession>
<name>A0A0B7JD63_9GAMM</name>
<dbReference type="Pfam" id="PF00768">
    <property type="entry name" value="Peptidase_S11"/>
    <property type="match status" value="1"/>
</dbReference>
<dbReference type="GeneID" id="29944403"/>
<evidence type="ECO:0000256" key="6">
    <source>
        <dbReference type="ARBA" id="ARBA00023316"/>
    </source>
</evidence>
<dbReference type="InterPro" id="IPR018044">
    <property type="entry name" value="Peptidase_S11"/>
</dbReference>
<dbReference type="NCBIfam" id="NF008668">
    <property type="entry name" value="PRK11669.1"/>
    <property type="match status" value="1"/>
</dbReference>
<proteinExistence type="inferred from homology"/>
<evidence type="ECO:0000256" key="4">
    <source>
        <dbReference type="ARBA" id="ARBA00022960"/>
    </source>
</evidence>
<dbReference type="PANTHER" id="PTHR21581:SF26">
    <property type="entry name" value="D-ALANYL-D-ALANINE ENDOPEPTIDASE"/>
    <property type="match status" value="1"/>
</dbReference>
<gene>
    <name evidence="8" type="ORF">C9J27_08410</name>
</gene>
<evidence type="ECO:0000313" key="8">
    <source>
        <dbReference type="EMBL" id="PSU99792.1"/>
    </source>
</evidence>
<organism evidence="8 9">
    <name type="scientific">Photobacterium kishitanii</name>
    <dbReference type="NCBI Taxonomy" id="318456"/>
    <lineage>
        <taxon>Bacteria</taxon>
        <taxon>Pseudomonadati</taxon>
        <taxon>Pseudomonadota</taxon>
        <taxon>Gammaproteobacteria</taxon>
        <taxon>Vibrionales</taxon>
        <taxon>Vibrionaceae</taxon>
        <taxon>Photobacterium</taxon>
    </lineage>
</organism>
<dbReference type="Proteomes" id="UP000241426">
    <property type="component" value="Unassembled WGS sequence"/>
</dbReference>
<evidence type="ECO:0000256" key="5">
    <source>
        <dbReference type="ARBA" id="ARBA00022984"/>
    </source>
</evidence>
<sequence>MRNALILFFTLASISFSSFASINTSKLNPSNLQTASVSNYVIDLSSGKTLYRKNSNVVMPIASLTKLMTAMVTLDAKLPLNQKITFTKTDREHMYNTYSRVRVGSELSRGETMHIALMSSENLAAAALAANYPGGYNAFIRAMNAKAKALGMTHTHFVDSSGLNPKNQSTASDVAKMVRAAYKYPEIRKYSTNGAVHTAYFTHPRYKLGYTNTNALVRGKKWDVNLSKTGFLDEAGRCLAMVTTIDGKKILMVMLDSQGKLTPIGDAGRIKQWLQTGKSKAITADAKYYQQQKLKELTK</sequence>
<dbReference type="PRINTS" id="PR00725">
    <property type="entry name" value="DADACBPTASE1"/>
</dbReference>
<dbReference type="GO" id="GO:0009002">
    <property type="term" value="F:serine-type D-Ala-D-Ala carboxypeptidase activity"/>
    <property type="evidence" value="ECO:0007669"/>
    <property type="project" value="InterPro"/>
</dbReference>
<protein>
    <submittedName>
        <fullName evidence="8">D-alanyl-D-alanine endopeptidase</fullName>
    </submittedName>
</protein>
<dbReference type="PANTHER" id="PTHR21581">
    <property type="entry name" value="D-ALANYL-D-ALANINE CARBOXYPEPTIDASE"/>
    <property type="match status" value="1"/>
</dbReference>
<dbReference type="eggNOG" id="COG1686">
    <property type="taxonomic scope" value="Bacteria"/>
</dbReference>
<keyword evidence="3" id="KW-0378">Hydrolase</keyword>
<reference evidence="8 9" key="1">
    <citation type="submission" date="2018-01" db="EMBL/GenBank/DDBJ databases">
        <title>Whole genome sequencing of Histamine producing bacteria.</title>
        <authorList>
            <person name="Butler K."/>
        </authorList>
    </citation>
    <scope>NUCLEOTIDE SEQUENCE [LARGE SCALE GENOMIC DNA]</scope>
    <source>
        <strain evidence="8 9">FS-7.2</strain>
    </source>
</reference>
<evidence type="ECO:0000256" key="7">
    <source>
        <dbReference type="RuleBase" id="RU004016"/>
    </source>
</evidence>
<dbReference type="InterPro" id="IPR001967">
    <property type="entry name" value="Peptidase_S11_N"/>
</dbReference>
<keyword evidence="6" id="KW-0961">Cell wall biogenesis/degradation</keyword>
<dbReference type="GO" id="GO:0009252">
    <property type="term" value="P:peptidoglycan biosynthetic process"/>
    <property type="evidence" value="ECO:0007669"/>
    <property type="project" value="UniProtKB-KW"/>
</dbReference>
<evidence type="ECO:0000256" key="3">
    <source>
        <dbReference type="ARBA" id="ARBA00022801"/>
    </source>
</evidence>
<keyword evidence="2" id="KW-0732">Signal</keyword>
<dbReference type="AlphaFoldDB" id="A0A0B7JD63"/>